<dbReference type="SMART" id="SM00471">
    <property type="entry name" value="HDc"/>
    <property type="match status" value="1"/>
</dbReference>
<dbReference type="Gene3D" id="1.20.58.1910">
    <property type="match status" value="1"/>
</dbReference>
<keyword evidence="3" id="KW-1185">Reference proteome</keyword>
<comment type="caution">
    <text evidence="2">The sequence shown here is derived from an EMBL/GenBank/DDBJ whole genome shotgun (WGS) entry which is preliminary data.</text>
</comment>
<organism evidence="2 3">
    <name type="scientific">Acetivibrio ethanolgignens</name>
    <dbReference type="NCBI Taxonomy" id="290052"/>
    <lineage>
        <taxon>Bacteria</taxon>
        <taxon>Bacillati</taxon>
        <taxon>Bacillota</taxon>
        <taxon>Clostridia</taxon>
        <taxon>Eubacteriales</taxon>
        <taxon>Oscillospiraceae</taxon>
        <taxon>Acetivibrio</taxon>
    </lineage>
</organism>
<dbReference type="STRING" id="290052.ASU35_13630"/>
<evidence type="ECO:0000313" key="3">
    <source>
        <dbReference type="Proteomes" id="UP000054874"/>
    </source>
</evidence>
<dbReference type="GO" id="GO:0016787">
    <property type="term" value="F:hydrolase activity"/>
    <property type="evidence" value="ECO:0007669"/>
    <property type="project" value="UniProtKB-KW"/>
</dbReference>
<dbReference type="NCBIfam" id="TIGR00277">
    <property type="entry name" value="HDIG"/>
    <property type="match status" value="1"/>
</dbReference>
<dbReference type="PANTHER" id="PTHR33594">
    <property type="entry name" value="SUPERFAMILY HYDROLASE, PUTATIVE (AFU_ORTHOLOGUE AFUA_1G03035)-RELATED"/>
    <property type="match status" value="1"/>
</dbReference>
<dbReference type="Pfam" id="PF01966">
    <property type="entry name" value="HD"/>
    <property type="match status" value="1"/>
</dbReference>
<dbReference type="PROSITE" id="PS51831">
    <property type="entry name" value="HD"/>
    <property type="match status" value="1"/>
</dbReference>
<dbReference type="EMBL" id="LNAM01000180">
    <property type="protein sequence ID" value="KSV58225.1"/>
    <property type="molecule type" value="Genomic_DNA"/>
</dbReference>
<dbReference type="RefSeq" id="WP_058353534.1">
    <property type="nucleotide sequence ID" value="NZ_CABMMD010000180.1"/>
</dbReference>
<dbReference type="AlphaFoldDB" id="A0A0V8QCB5"/>
<protein>
    <submittedName>
        <fullName evidence="2">Phosphohydrolase</fullName>
    </submittedName>
</protein>
<evidence type="ECO:0000259" key="1">
    <source>
        <dbReference type="PROSITE" id="PS51831"/>
    </source>
</evidence>
<proteinExistence type="predicted"/>
<dbReference type="SUPFAM" id="SSF109604">
    <property type="entry name" value="HD-domain/PDEase-like"/>
    <property type="match status" value="1"/>
</dbReference>
<name>A0A0V8QCB5_9FIRM</name>
<dbReference type="Proteomes" id="UP000054874">
    <property type="component" value="Unassembled WGS sequence"/>
</dbReference>
<evidence type="ECO:0000313" key="2">
    <source>
        <dbReference type="EMBL" id="KSV58225.1"/>
    </source>
</evidence>
<keyword evidence="2" id="KW-0378">Hydrolase</keyword>
<reference evidence="2 3" key="1">
    <citation type="submission" date="2015-11" db="EMBL/GenBank/DDBJ databases">
        <title>Butyribacter intestini gen. nov., sp. nov., a butyric acid-producing bacterium of the family Lachnospiraceae isolated from the human faeces.</title>
        <authorList>
            <person name="Zou Y."/>
            <person name="Xue W."/>
            <person name="Luo G."/>
            <person name="Lv M."/>
        </authorList>
    </citation>
    <scope>NUCLEOTIDE SEQUENCE [LARGE SCALE GENOMIC DNA]</scope>
    <source>
        <strain evidence="2 3">ACET-33324</strain>
    </source>
</reference>
<dbReference type="Gene3D" id="1.10.472.50">
    <property type="entry name" value="HD-domain/PDEase-like"/>
    <property type="match status" value="1"/>
</dbReference>
<gene>
    <name evidence="2" type="ORF">ASU35_13630</name>
</gene>
<sequence>MVIENAIEYIKRIFADDCSGHDYYHTMRVYRLAMQIAEQENADMLIVQLAALLHDVDDAKLSPETHETKKNAVRFMKNSGVDDKVIASVCKIIDEVSFAGIDSVVPSTIEGKCVQDADRLDAMGAIGIARAFAYGGSKGRRIHDPDIKPMTNMNKADYHQNHNSTSINHFYEKLLLLKDMINTESAKKMAEHRQAVMEEYLVEFLAEWEGEK</sequence>
<dbReference type="OrthoDB" id="9797344at2"/>
<dbReference type="CDD" id="cd00077">
    <property type="entry name" value="HDc"/>
    <property type="match status" value="1"/>
</dbReference>
<dbReference type="InterPro" id="IPR006674">
    <property type="entry name" value="HD_domain"/>
</dbReference>
<accession>A0A0V8QCB5</accession>
<dbReference type="InterPro" id="IPR006675">
    <property type="entry name" value="HDIG_dom"/>
</dbReference>
<dbReference type="InterPro" id="IPR003607">
    <property type="entry name" value="HD/PDEase_dom"/>
</dbReference>
<feature type="domain" description="HD" evidence="1">
    <location>
        <begin position="22"/>
        <end position="123"/>
    </location>
</feature>
<dbReference type="PANTHER" id="PTHR33594:SF1">
    <property type="entry name" value="HD_PDEASE DOMAIN-CONTAINING PROTEIN"/>
    <property type="match status" value="1"/>
</dbReference>